<dbReference type="Proteomes" id="UP000325606">
    <property type="component" value="Chromosome"/>
</dbReference>
<evidence type="ECO:0000313" key="5">
    <source>
        <dbReference type="Proteomes" id="UP000325606"/>
    </source>
</evidence>
<dbReference type="KEGG" id="nik:F5I99_17710"/>
<dbReference type="PIRSF" id="PIRSF004553">
    <property type="entry name" value="CHP00095"/>
    <property type="match status" value="1"/>
</dbReference>
<protein>
    <recommendedName>
        <fullName evidence="3">Ribosomal RNA small subunit methyltransferase D</fullName>
        <ecNumber evidence="3">2.1.1.171</ecNumber>
    </recommendedName>
</protein>
<keyword evidence="2 3" id="KW-0808">Transferase</keyword>
<evidence type="ECO:0000256" key="2">
    <source>
        <dbReference type="ARBA" id="ARBA00022679"/>
    </source>
</evidence>
<evidence type="ECO:0000256" key="1">
    <source>
        <dbReference type="ARBA" id="ARBA00022603"/>
    </source>
</evidence>
<dbReference type="GO" id="GO:0052913">
    <property type="term" value="F:16S rRNA (guanine(966)-N(2))-methyltransferase activity"/>
    <property type="evidence" value="ECO:0007669"/>
    <property type="project" value="UniProtKB-EC"/>
</dbReference>
<keyword evidence="1 3" id="KW-0489">Methyltransferase</keyword>
<dbReference type="AlphaFoldDB" id="A0A5J6LHL5"/>
<dbReference type="EMBL" id="CP044222">
    <property type="protein sequence ID" value="QEW08180.1"/>
    <property type="molecule type" value="Genomic_DNA"/>
</dbReference>
<dbReference type="PANTHER" id="PTHR43542">
    <property type="entry name" value="METHYLTRANSFERASE"/>
    <property type="match status" value="1"/>
</dbReference>
<dbReference type="NCBIfam" id="TIGR00095">
    <property type="entry name" value="16S rRNA (guanine(966)-N(2))-methyltransferase RsmD"/>
    <property type="match status" value="1"/>
</dbReference>
<reference evidence="4 5" key="1">
    <citation type="submission" date="2019-09" db="EMBL/GenBank/DDBJ databases">
        <title>Nitrincola iocasae sp. nov., a bacterium isolated from the sediment collected at a cold seep field in South China Sea.</title>
        <authorList>
            <person name="Zhang H."/>
            <person name="Wang H."/>
            <person name="Li C."/>
        </authorList>
    </citation>
    <scope>NUCLEOTIDE SEQUENCE [LARGE SCALE GENOMIC DNA]</scope>
    <source>
        <strain evidence="4 5">KXZD1103</strain>
    </source>
</reference>
<keyword evidence="3" id="KW-0949">S-adenosyl-L-methionine</keyword>
<sequence>MSRRNSAARRQSLPKDDISTLRIIGGDWRSRKLTFPTIDGLRPTPDRVRETLFNWLQTSTPGAACLDLFCGSGALGFEALSRGASSVTFVDRAPEVVHQVRQNLNLLKAQNADVICAVVIDWLEMKKADQEPRYDLVFLDPPFRQDLIRSAATLLETRNLLNSNALIYIETESHWQADGLPENWTLYREKTSGQVSYRLYLRDEPATQEPDLSLAPRQ</sequence>
<evidence type="ECO:0000256" key="3">
    <source>
        <dbReference type="PIRNR" id="PIRNR004553"/>
    </source>
</evidence>
<dbReference type="RefSeq" id="WP_151058342.1">
    <property type="nucleotide sequence ID" value="NZ_CP044222.1"/>
</dbReference>
<comment type="function">
    <text evidence="3">Specifically methylates the guanine in position 966 of 16S rRNA in the assembled 30S particle.</text>
</comment>
<dbReference type="Gene3D" id="3.40.50.150">
    <property type="entry name" value="Vaccinia Virus protein VP39"/>
    <property type="match status" value="1"/>
</dbReference>
<organism evidence="4 5">
    <name type="scientific">Nitrincola iocasae</name>
    <dbReference type="NCBI Taxonomy" id="2614693"/>
    <lineage>
        <taxon>Bacteria</taxon>
        <taxon>Pseudomonadati</taxon>
        <taxon>Pseudomonadota</taxon>
        <taxon>Gammaproteobacteria</taxon>
        <taxon>Oceanospirillales</taxon>
        <taxon>Oceanospirillaceae</taxon>
        <taxon>Nitrincola</taxon>
    </lineage>
</organism>
<dbReference type="PANTHER" id="PTHR43542:SF1">
    <property type="entry name" value="METHYLTRANSFERASE"/>
    <property type="match status" value="1"/>
</dbReference>
<name>A0A5J6LHL5_9GAMM</name>
<gene>
    <name evidence="4" type="primary">rsmD</name>
    <name evidence="4" type="ORF">F5I99_17710</name>
</gene>
<proteinExistence type="inferred from homology"/>
<keyword evidence="3" id="KW-0698">rRNA processing</keyword>
<accession>A0A5J6LHL5</accession>
<dbReference type="SUPFAM" id="SSF53335">
    <property type="entry name" value="S-adenosyl-L-methionine-dependent methyltransferases"/>
    <property type="match status" value="1"/>
</dbReference>
<dbReference type="CDD" id="cd02440">
    <property type="entry name" value="AdoMet_MTases"/>
    <property type="match status" value="1"/>
</dbReference>
<dbReference type="InterPro" id="IPR029063">
    <property type="entry name" value="SAM-dependent_MTases_sf"/>
</dbReference>
<comment type="similarity">
    <text evidence="3">Belongs to the methyltransferase superfamily. RsmD family.</text>
</comment>
<dbReference type="Pfam" id="PF03602">
    <property type="entry name" value="Cons_hypoth95"/>
    <property type="match status" value="1"/>
</dbReference>
<keyword evidence="5" id="KW-1185">Reference proteome</keyword>
<dbReference type="InterPro" id="IPR004398">
    <property type="entry name" value="RNA_MeTrfase_RsmD"/>
</dbReference>
<evidence type="ECO:0000313" key="4">
    <source>
        <dbReference type="EMBL" id="QEW08180.1"/>
    </source>
</evidence>
<dbReference type="EC" id="2.1.1.171" evidence="3"/>
<comment type="catalytic activity">
    <reaction evidence="3">
        <text>guanosine(966) in 16S rRNA + S-adenosyl-L-methionine = N(2)-methylguanosine(966) in 16S rRNA + S-adenosyl-L-homocysteine + H(+)</text>
        <dbReference type="Rhea" id="RHEA:23548"/>
        <dbReference type="Rhea" id="RHEA-COMP:10211"/>
        <dbReference type="Rhea" id="RHEA-COMP:10212"/>
        <dbReference type="ChEBI" id="CHEBI:15378"/>
        <dbReference type="ChEBI" id="CHEBI:57856"/>
        <dbReference type="ChEBI" id="CHEBI:59789"/>
        <dbReference type="ChEBI" id="CHEBI:74269"/>
        <dbReference type="ChEBI" id="CHEBI:74481"/>
        <dbReference type="EC" id="2.1.1.171"/>
    </reaction>
</comment>